<dbReference type="RefSeq" id="WP_399655880.1">
    <property type="nucleotide sequence ID" value="NZ_JBITYG010000011.1"/>
</dbReference>
<feature type="compositionally biased region" description="Low complexity" evidence="1">
    <location>
        <begin position="287"/>
        <end position="315"/>
    </location>
</feature>
<proteinExistence type="predicted"/>
<dbReference type="SUPFAM" id="SSF53955">
    <property type="entry name" value="Lysozyme-like"/>
    <property type="match status" value="1"/>
</dbReference>
<dbReference type="PANTHER" id="PTHR30163">
    <property type="entry name" value="MEMBRANE-BOUND LYTIC MUREIN TRANSGLYCOSYLASE B"/>
    <property type="match status" value="1"/>
</dbReference>
<feature type="signal peptide" evidence="2">
    <location>
        <begin position="1"/>
        <end position="22"/>
    </location>
</feature>
<reference evidence="3 4" key="1">
    <citation type="submission" date="2024-10" db="EMBL/GenBank/DDBJ databases">
        <title>The Natural Products Discovery Center: Release of the First 8490 Sequenced Strains for Exploring Actinobacteria Biosynthetic Diversity.</title>
        <authorList>
            <person name="Kalkreuter E."/>
            <person name="Kautsar S.A."/>
            <person name="Yang D."/>
            <person name="Bader C.D."/>
            <person name="Teijaro C.N."/>
            <person name="Fluegel L."/>
            <person name="Davis C.M."/>
            <person name="Simpson J.R."/>
            <person name="Lauterbach L."/>
            <person name="Steele A.D."/>
            <person name="Gui C."/>
            <person name="Meng S."/>
            <person name="Li G."/>
            <person name="Viehrig K."/>
            <person name="Ye F."/>
            <person name="Su P."/>
            <person name="Kiefer A.F."/>
            <person name="Nichols A."/>
            <person name="Cepeda A.J."/>
            <person name="Yan W."/>
            <person name="Fan B."/>
            <person name="Jiang Y."/>
            <person name="Adhikari A."/>
            <person name="Zheng C.-J."/>
            <person name="Schuster L."/>
            <person name="Cowan T.M."/>
            <person name="Smanski M.J."/>
            <person name="Chevrette M.G."/>
            <person name="De Carvalho L.P.S."/>
            <person name="Shen B."/>
        </authorList>
    </citation>
    <scope>NUCLEOTIDE SEQUENCE [LARGE SCALE GENOMIC DNA]</scope>
    <source>
        <strain evidence="3 4">NPDC053399</strain>
    </source>
</reference>
<feature type="compositionally biased region" description="Pro residues" evidence="1">
    <location>
        <begin position="366"/>
        <end position="378"/>
    </location>
</feature>
<feature type="region of interest" description="Disordered" evidence="1">
    <location>
        <begin position="269"/>
        <end position="422"/>
    </location>
</feature>
<dbReference type="Gene3D" id="1.10.530.10">
    <property type="match status" value="1"/>
</dbReference>
<evidence type="ECO:0000256" key="2">
    <source>
        <dbReference type="SAM" id="SignalP"/>
    </source>
</evidence>
<evidence type="ECO:0000256" key="1">
    <source>
        <dbReference type="SAM" id="MobiDB-lite"/>
    </source>
</evidence>
<dbReference type="PRINTS" id="PR01217">
    <property type="entry name" value="PRICHEXTENSN"/>
</dbReference>
<gene>
    <name evidence="3" type="ORF">ACIGXA_31985</name>
</gene>
<dbReference type="PANTHER" id="PTHR30163:SF8">
    <property type="entry name" value="LYTIC MUREIN TRANSGLYCOSYLASE"/>
    <property type="match status" value="1"/>
</dbReference>
<feature type="compositionally biased region" description="Low complexity" evidence="1">
    <location>
        <begin position="397"/>
        <end position="422"/>
    </location>
</feature>
<accession>A0ABW8CFB3</accession>
<feature type="chain" id="PRO_5045301845" evidence="2">
    <location>
        <begin position="23"/>
        <end position="422"/>
    </location>
</feature>
<dbReference type="InterPro" id="IPR023346">
    <property type="entry name" value="Lysozyme-like_dom_sf"/>
</dbReference>
<sequence>MAARYGRRIRAMRRGAAGTAVAALAVAALSASQAPGFAQAERARNAVPKPPPGPQIDGGSPFYSALPPEDGSSGLAVGGTSGPTPTGGTGTSIDTGGTGLPGTVLDAYRRAQLSIATSDQGCKLPWELLAAIGQVESGQASGGAVDAKGTTYKPILGPVLNGAGFANISDTDGGTYDGDTVHDRAVGPMQFIPSTWASWGADGNADGVKDPNNIYDAALAAGHYLCADNRDLSVSADIDRAILGYNHSQEYLHTVRAWFQHFKDQGAVAVPDGGRTPGAGTGPTTPPATTAPKPGASPSATATGSVSPAPTTTGRPTPPTTGPGTPTGTPTGTASPSPTPTPTGSGSPTPGCPTPTPTPTGSASPTPTPTGTPTPTPTPTDGSCPTPTPTTSPTPSPTATDATTAPASPSAAPSTSPAAVAG</sequence>
<dbReference type="InterPro" id="IPR043426">
    <property type="entry name" value="MltB-like"/>
</dbReference>
<organism evidence="3 4">
    <name type="scientific">Streptomyces fildesensis</name>
    <dbReference type="NCBI Taxonomy" id="375757"/>
    <lineage>
        <taxon>Bacteria</taxon>
        <taxon>Bacillati</taxon>
        <taxon>Actinomycetota</taxon>
        <taxon>Actinomycetes</taxon>
        <taxon>Kitasatosporales</taxon>
        <taxon>Streptomycetaceae</taxon>
        <taxon>Streptomyces</taxon>
    </lineage>
</organism>
<evidence type="ECO:0000313" key="4">
    <source>
        <dbReference type="Proteomes" id="UP001614394"/>
    </source>
</evidence>
<keyword evidence="4" id="KW-1185">Reference proteome</keyword>
<comment type="caution">
    <text evidence="3">The sequence shown here is derived from an EMBL/GenBank/DDBJ whole genome shotgun (WGS) entry which is preliminary data.</text>
</comment>
<feature type="compositionally biased region" description="Low complexity" evidence="1">
    <location>
        <begin position="322"/>
        <end position="349"/>
    </location>
</feature>
<dbReference type="EMBL" id="JBITYG010000011">
    <property type="protein sequence ID" value="MFI9105139.1"/>
    <property type="molecule type" value="Genomic_DNA"/>
</dbReference>
<name>A0ABW8CFB3_9ACTN</name>
<feature type="compositionally biased region" description="Gly residues" evidence="1">
    <location>
        <begin position="76"/>
        <end position="98"/>
    </location>
</feature>
<dbReference type="CDD" id="cd13399">
    <property type="entry name" value="Slt35-like"/>
    <property type="match status" value="1"/>
</dbReference>
<dbReference type="Proteomes" id="UP001614394">
    <property type="component" value="Unassembled WGS sequence"/>
</dbReference>
<feature type="compositionally biased region" description="Pro residues" evidence="1">
    <location>
        <begin position="386"/>
        <end position="396"/>
    </location>
</feature>
<feature type="region of interest" description="Disordered" evidence="1">
    <location>
        <begin position="40"/>
        <end position="98"/>
    </location>
</feature>
<evidence type="ECO:0000313" key="3">
    <source>
        <dbReference type="EMBL" id="MFI9105139.1"/>
    </source>
</evidence>
<keyword evidence="2" id="KW-0732">Signal</keyword>
<protein>
    <submittedName>
        <fullName evidence="3">Lytic transglycosylase domain-containing protein</fullName>
    </submittedName>
</protein>